<dbReference type="GO" id="GO:1901317">
    <property type="term" value="P:regulation of flagellated sperm motility"/>
    <property type="evidence" value="ECO:0007669"/>
    <property type="project" value="TreeGrafter"/>
</dbReference>
<proteinExistence type="inferred from homology"/>
<comment type="caution">
    <text evidence="11">The sequence shown here is derived from an EMBL/GenBank/DDBJ whole genome shotgun (WGS) entry which is preliminary data.</text>
</comment>
<evidence type="ECO:0000256" key="5">
    <source>
        <dbReference type="ARBA" id="ARBA00022794"/>
    </source>
</evidence>
<evidence type="ECO:0000256" key="9">
    <source>
        <dbReference type="ARBA" id="ARBA00045321"/>
    </source>
</evidence>
<dbReference type="PANTHER" id="PTHR21442">
    <property type="entry name" value="CILIA- AND FLAGELLA-ASSOCIATED PROTEIN 206"/>
    <property type="match status" value="1"/>
</dbReference>
<dbReference type="EMBL" id="VYZI01000074">
    <property type="protein sequence ID" value="NWR71871.1"/>
    <property type="molecule type" value="Genomic_DNA"/>
</dbReference>
<evidence type="ECO:0000256" key="6">
    <source>
        <dbReference type="ARBA" id="ARBA00023069"/>
    </source>
</evidence>
<dbReference type="GO" id="GO:0036064">
    <property type="term" value="C:ciliary basal body"/>
    <property type="evidence" value="ECO:0007669"/>
    <property type="project" value="TreeGrafter"/>
</dbReference>
<dbReference type="AlphaFoldDB" id="A0A7K4ZKB8"/>
<dbReference type="OrthoDB" id="10251073at2759"/>
<feature type="non-terminal residue" evidence="11">
    <location>
        <position position="1"/>
    </location>
</feature>
<evidence type="ECO:0000256" key="10">
    <source>
        <dbReference type="SAM" id="MobiDB-lite"/>
    </source>
</evidence>
<feature type="region of interest" description="Disordered" evidence="10">
    <location>
        <begin position="501"/>
        <end position="523"/>
    </location>
</feature>
<feature type="compositionally biased region" description="Basic and acidic residues" evidence="10">
    <location>
        <begin position="512"/>
        <end position="523"/>
    </location>
</feature>
<evidence type="ECO:0000313" key="12">
    <source>
        <dbReference type="Proteomes" id="UP000517892"/>
    </source>
</evidence>
<dbReference type="Proteomes" id="UP000517892">
    <property type="component" value="Unassembled WGS sequence"/>
</dbReference>
<dbReference type="InterPro" id="IPR021897">
    <property type="entry name" value="FAP206"/>
</dbReference>
<comment type="subcellular location">
    <subcellularLocation>
        <location evidence="1">Cytoplasm</location>
        <location evidence="1">Cytoskeleton</location>
        <location evidence="1">Cilium axoneme</location>
    </subcellularLocation>
</comment>
<evidence type="ECO:0000313" key="11">
    <source>
        <dbReference type="EMBL" id="NWR71871.1"/>
    </source>
</evidence>
<accession>A0A7K4ZKB8</accession>
<comment type="similarity">
    <text evidence="2">Belongs to the CFAP206 family.</text>
</comment>
<evidence type="ECO:0000256" key="2">
    <source>
        <dbReference type="ARBA" id="ARBA00010500"/>
    </source>
</evidence>
<dbReference type="PANTHER" id="PTHR21442:SF0">
    <property type="entry name" value="CILIA- AND FLAGELLA-ASSOCIATED PROTEIN 206"/>
    <property type="match status" value="1"/>
</dbReference>
<comment type="function">
    <text evidence="9">Essential for sperm motility and is involved in the regulation of the beating frequency of motile cilia on the epithelial cells of the respiratory tract. Required for the establishment of radial spokes in sperm flagella.</text>
</comment>
<keyword evidence="7" id="KW-0206">Cytoskeleton</keyword>
<evidence type="ECO:0000256" key="7">
    <source>
        <dbReference type="ARBA" id="ARBA00023212"/>
    </source>
</evidence>
<dbReference type="GO" id="GO:0005930">
    <property type="term" value="C:axoneme"/>
    <property type="evidence" value="ECO:0007669"/>
    <property type="project" value="UniProtKB-SubCell"/>
</dbReference>
<organism evidence="11 12">
    <name type="scientific">Centropus unirufus</name>
    <dbReference type="NCBI Taxonomy" id="1118519"/>
    <lineage>
        <taxon>Eukaryota</taxon>
        <taxon>Metazoa</taxon>
        <taxon>Chordata</taxon>
        <taxon>Craniata</taxon>
        <taxon>Vertebrata</taxon>
        <taxon>Euteleostomi</taxon>
        <taxon>Archelosauria</taxon>
        <taxon>Archosauria</taxon>
        <taxon>Dinosauria</taxon>
        <taxon>Saurischia</taxon>
        <taxon>Theropoda</taxon>
        <taxon>Coelurosauria</taxon>
        <taxon>Aves</taxon>
        <taxon>Neognathae</taxon>
        <taxon>Neoaves</taxon>
        <taxon>Otidimorphae</taxon>
        <taxon>Cuculiformes</taxon>
        <taxon>Centropidae</taxon>
        <taxon>Centropus</taxon>
    </lineage>
</organism>
<keyword evidence="5" id="KW-0970">Cilium biogenesis/degradation</keyword>
<gene>
    <name evidence="11" type="primary">Cfap206</name>
    <name evidence="11" type="ORF">CENUNI_R00622</name>
</gene>
<evidence type="ECO:0000256" key="3">
    <source>
        <dbReference type="ARBA" id="ARBA00021602"/>
    </source>
</evidence>
<evidence type="ECO:0000256" key="1">
    <source>
        <dbReference type="ARBA" id="ARBA00004430"/>
    </source>
</evidence>
<evidence type="ECO:0000256" key="8">
    <source>
        <dbReference type="ARBA" id="ARBA00023273"/>
    </source>
</evidence>
<keyword evidence="6" id="KW-0969">Cilium</keyword>
<keyword evidence="12" id="KW-1185">Reference proteome</keyword>
<protein>
    <recommendedName>
        <fullName evidence="3">Cilia- and flagella-associated protein 206</fullName>
    </recommendedName>
</protein>
<reference evidence="11 12" key="1">
    <citation type="submission" date="2019-09" db="EMBL/GenBank/DDBJ databases">
        <title>Bird 10,000 Genomes (B10K) Project - Family phase.</title>
        <authorList>
            <person name="Zhang G."/>
        </authorList>
    </citation>
    <scope>NUCLEOTIDE SEQUENCE [LARGE SCALE GENOMIC DNA]</scope>
    <source>
        <strain evidence="11">B10K-DU-017-25</strain>
        <tissue evidence="11">Mixed tissue sample</tissue>
    </source>
</reference>
<dbReference type="Pfam" id="PF12018">
    <property type="entry name" value="FAP206"/>
    <property type="match status" value="1"/>
</dbReference>
<feature type="non-terminal residue" evidence="11">
    <location>
        <position position="523"/>
    </location>
</feature>
<keyword evidence="8" id="KW-0966">Cell projection</keyword>
<dbReference type="GO" id="GO:0007288">
    <property type="term" value="P:sperm axoneme assembly"/>
    <property type="evidence" value="ECO:0007669"/>
    <property type="project" value="TreeGrafter"/>
</dbReference>
<sequence length="523" mass="59675">EILGQQRRVLEGRLTPLLRAITDSHLPVEEEMGTVYLKIFAYVLHSSGLGTSRDVEVCREVTAALQSVFPRREMITFTSLSKKNKELQLKNLTMIVTGILLYNKECGKGGSTIDDLRAILNEAIPSATWTAEERLNTCHMLAHQYTALLESMQDDPLRSTQLSSYKLKEALFNVRQHEAFLCNLLSDTTTAAQEVEKMNVHFAAAMEKLKNIVPNKIFLDSEDVFPLFVALSNLWTGFRNKLLLIRFLTNMINDLQQFSEIQSQLFPNKVLSSLLEGVTVKSDVERIRETMGTRVNASDFKDQEWLFPETTDNFDQLLIEYRGFCAHTIGVKGFPLPGNPAIGILKHKERCYAFSSKEAAYIFAQDPDKFIELNIEKAKEHVELIQLLKLQHQFVRLELAANADKYLLKCTAGCDSITQTDTHILPPTIVKSYEWNEWEMRRRAIMLANLRNKSTHGMQTDRSHMRRENCTQVYLPKDASTQTKRDNSSCVPRPQIFLQGLRGRSSPTTHMVKVDLTRPIDES</sequence>
<dbReference type="GO" id="GO:0003356">
    <property type="term" value="P:regulation of cilium beat frequency"/>
    <property type="evidence" value="ECO:0007669"/>
    <property type="project" value="TreeGrafter"/>
</dbReference>
<name>A0A7K4ZKB8_9AVES</name>
<evidence type="ECO:0000256" key="4">
    <source>
        <dbReference type="ARBA" id="ARBA00022490"/>
    </source>
</evidence>
<keyword evidence="4" id="KW-0963">Cytoplasm</keyword>